<organism evidence="5 6">
    <name type="scientific">Moheibacter sediminis</name>
    <dbReference type="NCBI Taxonomy" id="1434700"/>
    <lineage>
        <taxon>Bacteria</taxon>
        <taxon>Pseudomonadati</taxon>
        <taxon>Bacteroidota</taxon>
        <taxon>Flavobacteriia</taxon>
        <taxon>Flavobacteriales</taxon>
        <taxon>Weeksellaceae</taxon>
        <taxon>Moheibacter</taxon>
    </lineage>
</organism>
<dbReference type="AlphaFoldDB" id="A0A1W2BAR7"/>
<dbReference type="CDD" id="cd00761">
    <property type="entry name" value="Glyco_tranf_GTA_type"/>
    <property type="match status" value="1"/>
</dbReference>
<dbReference type="GO" id="GO:0016757">
    <property type="term" value="F:glycosyltransferase activity"/>
    <property type="evidence" value="ECO:0007669"/>
    <property type="project" value="UniProtKB-KW"/>
</dbReference>
<dbReference type="Pfam" id="PF00535">
    <property type="entry name" value="Glycos_transf_2"/>
    <property type="match status" value="1"/>
</dbReference>
<sequence>MGEISDRFGSRTKSDMIMKPKVAVITLYYNRRDHVVDSINSLLNQTYENLEIIIVDDCSKDDTYEIIQKTVTNSSRVKCLKNEHNKGFTQTLIDTINNTEAEYIAIHGAGDISLPTRIEEQVKHLENNLQVGVVTTDITNSKKSKFHKTEITLDDLLQKNRITHGAVMFRKKPYDEVGGYRTFFTTRQDKDLWFRMSLITKIHFLNKKLYELVEIKKSVSQTASLTGMPTLISGFAKFLILERIKTGTDSLDLFGASGALYYNPSTANTLFYKNLRINILQKNINNVISYLNILIKINTNRFLIAAYKIFRKLLIYSKR</sequence>
<accession>A0A1W2BAR7</accession>
<reference evidence="5 6" key="1">
    <citation type="submission" date="2017-04" db="EMBL/GenBank/DDBJ databases">
        <authorList>
            <person name="Afonso C.L."/>
            <person name="Miller P.J."/>
            <person name="Scott M.A."/>
            <person name="Spackman E."/>
            <person name="Goraichik I."/>
            <person name="Dimitrov K.M."/>
            <person name="Suarez D.L."/>
            <person name="Swayne D.E."/>
        </authorList>
    </citation>
    <scope>NUCLEOTIDE SEQUENCE [LARGE SCALE GENOMIC DNA]</scope>
    <source>
        <strain evidence="5 6">CGMCC 1.12708</strain>
    </source>
</reference>
<gene>
    <name evidence="5" type="ORF">SAMN06296427_1066</name>
</gene>
<dbReference type="EMBL" id="FWXS01000006">
    <property type="protein sequence ID" value="SMC69870.1"/>
    <property type="molecule type" value="Genomic_DNA"/>
</dbReference>
<dbReference type="InterPro" id="IPR029044">
    <property type="entry name" value="Nucleotide-diphossugar_trans"/>
</dbReference>
<protein>
    <submittedName>
        <fullName evidence="5">Glycosyltransferase involved in cell wall bisynthesis</fullName>
    </submittedName>
</protein>
<keyword evidence="3 5" id="KW-0808">Transferase</keyword>
<evidence type="ECO:0000313" key="5">
    <source>
        <dbReference type="EMBL" id="SMC69870.1"/>
    </source>
</evidence>
<dbReference type="STRING" id="1434700.SAMN06296427_1066"/>
<dbReference type="InterPro" id="IPR001173">
    <property type="entry name" value="Glyco_trans_2-like"/>
</dbReference>
<comment type="similarity">
    <text evidence="1">Belongs to the glycosyltransferase 2 family.</text>
</comment>
<name>A0A1W2BAR7_9FLAO</name>
<dbReference type="SUPFAM" id="SSF53448">
    <property type="entry name" value="Nucleotide-diphospho-sugar transferases"/>
    <property type="match status" value="1"/>
</dbReference>
<evidence type="ECO:0000256" key="3">
    <source>
        <dbReference type="ARBA" id="ARBA00022679"/>
    </source>
</evidence>
<keyword evidence="6" id="KW-1185">Reference proteome</keyword>
<dbReference type="PANTHER" id="PTHR43685">
    <property type="entry name" value="GLYCOSYLTRANSFERASE"/>
    <property type="match status" value="1"/>
</dbReference>
<dbReference type="InterPro" id="IPR050834">
    <property type="entry name" value="Glycosyltransf_2"/>
</dbReference>
<keyword evidence="2" id="KW-0328">Glycosyltransferase</keyword>
<evidence type="ECO:0000259" key="4">
    <source>
        <dbReference type="Pfam" id="PF00535"/>
    </source>
</evidence>
<dbReference type="RefSeq" id="WP_084017500.1">
    <property type="nucleotide sequence ID" value="NZ_FWXS01000006.1"/>
</dbReference>
<evidence type="ECO:0000313" key="6">
    <source>
        <dbReference type="Proteomes" id="UP000192393"/>
    </source>
</evidence>
<proteinExistence type="inferred from homology"/>
<dbReference type="OrthoDB" id="396512at2"/>
<dbReference type="PANTHER" id="PTHR43685:SF5">
    <property type="entry name" value="GLYCOSYLTRANSFERASE EPSE-RELATED"/>
    <property type="match status" value="1"/>
</dbReference>
<evidence type="ECO:0000256" key="1">
    <source>
        <dbReference type="ARBA" id="ARBA00006739"/>
    </source>
</evidence>
<feature type="domain" description="Glycosyltransferase 2-like" evidence="4">
    <location>
        <begin position="24"/>
        <end position="172"/>
    </location>
</feature>
<dbReference type="Proteomes" id="UP000192393">
    <property type="component" value="Unassembled WGS sequence"/>
</dbReference>
<dbReference type="Gene3D" id="3.90.550.10">
    <property type="entry name" value="Spore Coat Polysaccharide Biosynthesis Protein SpsA, Chain A"/>
    <property type="match status" value="1"/>
</dbReference>
<evidence type="ECO:0000256" key="2">
    <source>
        <dbReference type="ARBA" id="ARBA00022676"/>
    </source>
</evidence>